<evidence type="ECO:0000313" key="2">
    <source>
        <dbReference type="EMBL" id="WMS88244.1"/>
    </source>
</evidence>
<keyword evidence="3" id="KW-1185">Reference proteome</keyword>
<keyword evidence="2" id="KW-0560">Oxidoreductase</keyword>
<protein>
    <submittedName>
        <fullName evidence="2">Phytanoyl-CoA dioxygenase family protein</fullName>
    </submittedName>
</protein>
<name>A0AA51RVI9_9GAMM</name>
<proteinExistence type="predicted"/>
<dbReference type="KEGG" id="plei:Q9312_04835"/>
<keyword evidence="2" id="KW-0223">Dioxygenase</keyword>
<dbReference type="PANTHER" id="PTHR20883">
    <property type="entry name" value="PHYTANOYL-COA DIOXYGENASE DOMAIN CONTAINING 1"/>
    <property type="match status" value="1"/>
</dbReference>
<dbReference type="GO" id="GO:0016706">
    <property type="term" value="F:2-oxoglutarate-dependent dioxygenase activity"/>
    <property type="evidence" value="ECO:0007669"/>
    <property type="project" value="UniProtKB-ARBA"/>
</dbReference>
<gene>
    <name evidence="2" type="ORF">Q9312_04835</name>
</gene>
<reference evidence="2 3" key="1">
    <citation type="submission" date="2023-08" db="EMBL/GenBank/DDBJ databases">
        <title>Pleionea litopenaei sp. nov., isolated from stomach of juvenile Litopenaeus vannamei.</title>
        <authorList>
            <person name="Rho A.M."/>
            <person name="Hwang C.Y."/>
        </authorList>
    </citation>
    <scope>NUCLEOTIDE SEQUENCE [LARGE SCALE GENOMIC DNA]</scope>
    <source>
        <strain evidence="2 3">HL-JVS1</strain>
    </source>
</reference>
<dbReference type="Proteomes" id="UP001239782">
    <property type="component" value="Chromosome"/>
</dbReference>
<sequence>MLSPSQVNDFHQQGYLLLRDFIPKDIWQPALEIAKQHLVERVKPFELESELQYPGAPSPEQDPERVIRRLLQAADRDQSFYQCATHSNVVSAIEQLLNNSALLVRAHHNCIMTKQPAFSSDSWWHQDIRYWKYSKGNLISAWFALGAESSDNGGLMVIPGSHKEVFSAEQFDSKSFFRQDIKQNQTILKQKVHLNLDAGDLLLFHCRLLHAATRNYTEATKLAAVFTYREEYDCPVPNSRSASLPDVRLDSE</sequence>
<dbReference type="RefSeq" id="WP_309203450.1">
    <property type="nucleotide sequence ID" value="NZ_CP133548.1"/>
</dbReference>
<accession>A0AA51RVI9</accession>
<dbReference type="Pfam" id="PF05721">
    <property type="entry name" value="PhyH"/>
    <property type="match status" value="1"/>
</dbReference>
<dbReference type="SUPFAM" id="SSF51197">
    <property type="entry name" value="Clavaminate synthase-like"/>
    <property type="match status" value="1"/>
</dbReference>
<organism evidence="2 3">
    <name type="scientific">Pleionea litopenaei</name>
    <dbReference type="NCBI Taxonomy" id="3070815"/>
    <lineage>
        <taxon>Bacteria</taxon>
        <taxon>Pseudomonadati</taxon>
        <taxon>Pseudomonadota</taxon>
        <taxon>Gammaproteobacteria</taxon>
        <taxon>Oceanospirillales</taxon>
        <taxon>Pleioneaceae</taxon>
        <taxon>Pleionea</taxon>
    </lineage>
</organism>
<dbReference type="PANTHER" id="PTHR20883:SF48">
    <property type="entry name" value="ECTOINE DIOXYGENASE"/>
    <property type="match status" value="1"/>
</dbReference>
<evidence type="ECO:0000313" key="3">
    <source>
        <dbReference type="Proteomes" id="UP001239782"/>
    </source>
</evidence>
<comment type="cofactor">
    <cofactor evidence="1">
        <name>Fe(2+)</name>
        <dbReference type="ChEBI" id="CHEBI:29033"/>
    </cofactor>
</comment>
<dbReference type="InterPro" id="IPR008775">
    <property type="entry name" value="Phytyl_CoA_dOase-like"/>
</dbReference>
<evidence type="ECO:0000256" key="1">
    <source>
        <dbReference type="ARBA" id="ARBA00001954"/>
    </source>
</evidence>
<dbReference type="Gene3D" id="2.60.120.620">
    <property type="entry name" value="q2cbj1_9rhob like domain"/>
    <property type="match status" value="1"/>
</dbReference>
<dbReference type="EMBL" id="CP133548">
    <property type="protein sequence ID" value="WMS88244.1"/>
    <property type="molecule type" value="Genomic_DNA"/>
</dbReference>
<dbReference type="GO" id="GO:0005506">
    <property type="term" value="F:iron ion binding"/>
    <property type="evidence" value="ECO:0007669"/>
    <property type="project" value="UniProtKB-ARBA"/>
</dbReference>
<dbReference type="AlphaFoldDB" id="A0AA51RVI9"/>